<name>A0A0F9AUB0_9ZZZZ</name>
<feature type="non-terminal residue" evidence="1">
    <location>
        <position position="1"/>
    </location>
</feature>
<protein>
    <submittedName>
        <fullName evidence="1">Uncharacterized protein</fullName>
    </submittedName>
</protein>
<reference evidence="1" key="1">
    <citation type="journal article" date="2015" name="Nature">
        <title>Complex archaea that bridge the gap between prokaryotes and eukaryotes.</title>
        <authorList>
            <person name="Spang A."/>
            <person name="Saw J.H."/>
            <person name="Jorgensen S.L."/>
            <person name="Zaremba-Niedzwiedzka K."/>
            <person name="Martijn J."/>
            <person name="Lind A.E."/>
            <person name="van Eijk R."/>
            <person name="Schleper C."/>
            <person name="Guy L."/>
            <person name="Ettema T.J."/>
        </authorList>
    </citation>
    <scope>NUCLEOTIDE SEQUENCE</scope>
</reference>
<comment type="caution">
    <text evidence="1">The sequence shown here is derived from an EMBL/GenBank/DDBJ whole genome shotgun (WGS) entry which is preliminary data.</text>
</comment>
<sequence>PMDKLIENKKSKEFKKYIDDFKKDDITSFFLPSLHLEEVFANLNLNIPDEFSLDSSDFLASLKESKSGLLIFHNCQKVKKISSYLEKLYFKMDDSKKMQEQFYAIYQQNRHDENHLQAILAILTSSNVFTISDIRPFLRLCVEGIKASKSLDNDLYLDIFTFFKNYYISFSLIKEKLPILISRVQAMKKEIPIDEYVKFIWDFQNIEINKRLYKVNKELMEVLNKILDKRHIFEFLVLQLHVIQIEVFLNYTLKPYIEERIIQKSIEQHLPLIKSVLKVAEKLEDEDILLQSYLIIGGYFELLDLEKGKELYVKGLKLAKKINHQHYIKRFAYNISHLGEKFEPLNIDDIRESSLSDNIQILKQKFNNIDSIEDQHIKLAIKLGLDDLNPLKYLKYCEFLVIAYYPSPLGISLQLYSLGWKSLGCSEKSIKVEPGNLENLFNVFKKQFCYDCELRKPRSEEFDPSMRFIEEMYDAINKIKIP</sequence>
<dbReference type="AlphaFoldDB" id="A0A0F9AUB0"/>
<evidence type="ECO:0000313" key="1">
    <source>
        <dbReference type="EMBL" id="KKL13030.1"/>
    </source>
</evidence>
<organism evidence="1">
    <name type="scientific">marine sediment metagenome</name>
    <dbReference type="NCBI Taxonomy" id="412755"/>
    <lineage>
        <taxon>unclassified sequences</taxon>
        <taxon>metagenomes</taxon>
        <taxon>ecological metagenomes</taxon>
    </lineage>
</organism>
<proteinExistence type="predicted"/>
<accession>A0A0F9AUB0</accession>
<gene>
    <name evidence="1" type="ORF">LCGC14_2529840</name>
</gene>
<dbReference type="EMBL" id="LAZR01041024">
    <property type="protein sequence ID" value="KKL13030.1"/>
    <property type="molecule type" value="Genomic_DNA"/>
</dbReference>